<evidence type="ECO:0000313" key="1">
    <source>
        <dbReference type="EMBL" id="MEN5380401.1"/>
    </source>
</evidence>
<protein>
    <submittedName>
        <fullName evidence="1">Uncharacterized protein</fullName>
    </submittedName>
</protein>
<evidence type="ECO:0000313" key="2">
    <source>
        <dbReference type="Proteomes" id="UP001409291"/>
    </source>
</evidence>
<gene>
    <name evidence="1" type="ORF">ABE541_24260</name>
</gene>
<proteinExistence type="predicted"/>
<organism evidence="1 2">
    <name type="scientific">Sphingobacterium kitahiroshimense</name>
    <dbReference type="NCBI Taxonomy" id="470446"/>
    <lineage>
        <taxon>Bacteria</taxon>
        <taxon>Pseudomonadati</taxon>
        <taxon>Bacteroidota</taxon>
        <taxon>Sphingobacteriia</taxon>
        <taxon>Sphingobacteriales</taxon>
        <taxon>Sphingobacteriaceae</taxon>
        <taxon>Sphingobacterium</taxon>
    </lineage>
</organism>
<dbReference type="Gene3D" id="2.60.40.2710">
    <property type="match status" value="1"/>
</dbReference>
<sequence length="369" mass="41108">MIETFNMRCPHFLVYGLFVLALLSCKKDGATVLPEVSFDLPADINLVYGKHDTIDLNTFIVNQGNGVNFSVGFEPTENVQITPQITLHNQLEKAIFIDKSGKLFIKSEELYPNGTTSSLNGKKIPAQYSVTVSAKSTDGKEVAQKLLSIRVLELEDLQFKYFDDLKKGQLKIFNILYTDTDSYFTLTKPVPSKNLIIKLTEAQAKEVGLSLQDTALKIYWKGNANQEHDKYMELNPKLEKNGFAIGSASFSIRYIPKIEFFFGELYLDPSTQSIKKLSTSFRRSSVEGGSAVQPTFFPEKLISSFEISSIEKDGRIFSDTEMVFTIDKGTGMVSVKNNTSLKAGIYTLTLQANTTNGQKVITTLSLGLE</sequence>
<dbReference type="RefSeq" id="WP_346583254.1">
    <property type="nucleotide sequence ID" value="NZ_JBDJLH010000015.1"/>
</dbReference>
<name>A0ABV0C0D3_9SPHI</name>
<dbReference type="Proteomes" id="UP001409291">
    <property type="component" value="Unassembled WGS sequence"/>
</dbReference>
<keyword evidence="2" id="KW-1185">Reference proteome</keyword>
<comment type="caution">
    <text evidence="1">The sequence shown here is derived from an EMBL/GenBank/DDBJ whole genome shotgun (WGS) entry which is preliminary data.</text>
</comment>
<reference evidence="1 2" key="1">
    <citation type="submission" date="2024-04" db="EMBL/GenBank/DDBJ databases">
        <title>WGS of bacteria from Torrens River.</title>
        <authorList>
            <person name="Wyrsch E.R."/>
            <person name="Drigo B."/>
        </authorList>
    </citation>
    <scope>NUCLEOTIDE SEQUENCE [LARGE SCALE GENOMIC DNA]</scope>
    <source>
        <strain evidence="1 2">TWI391</strain>
    </source>
</reference>
<dbReference type="EMBL" id="JBDJNQ010000016">
    <property type="protein sequence ID" value="MEN5380401.1"/>
    <property type="molecule type" value="Genomic_DNA"/>
</dbReference>
<accession>A0ABV0C0D3</accession>